<dbReference type="InParanoid" id="A0A1V9XDN2"/>
<dbReference type="Proteomes" id="UP000192247">
    <property type="component" value="Unassembled WGS sequence"/>
</dbReference>
<comment type="similarity">
    <text evidence="4">Belongs to the UPP synthase family.</text>
</comment>
<dbReference type="EMBL" id="MNPL01013935">
    <property type="protein sequence ID" value="OQR71657.1"/>
    <property type="molecule type" value="Genomic_DNA"/>
</dbReference>
<evidence type="ECO:0000256" key="4">
    <source>
        <dbReference type="ARBA" id="ARBA00005432"/>
    </source>
</evidence>
<dbReference type="GO" id="GO:1904423">
    <property type="term" value="C:dehydrodolichyl diphosphate synthase complex"/>
    <property type="evidence" value="ECO:0007669"/>
    <property type="project" value="InterPro"/>
</dbReference>
<evidence type="ECO:0000313" key="14">
    <source>
        <dbReference type="EMBL" id="OQR71657.1"/>
    </source>
</evidence>
<dbReference type="FunCoup" id="A0A1V9XDN2">
    <property type="interactions" value="1053"/>
</dbReference>
<dbReference type="PANTHER" id="PTHR21528">
    <property type="entry name" value="DEHYDRODOLICHYL DIPHOSPHATE SYNTHASE COMPLEX SUBUNIT NUS1"/>
    <property type="match status" value="1"/>
</dbReference>
<comment type="cofactor">
    <cofactor evidence="1">
        <name>Mg(2+)</name>
        <dbReference type="ChEBI" id="CHEBI:18420"/>
    </cofactor>
</comment>
<accession>A0A1V9XDN2</accession>
<gene>
    <name evidence="14" type="ORF">BIW11_03925</name>
</gene>
<dbReference type="AlphaFoldDB" id="A0A1V9XDN2"/>
<dbReference type="InterPro" id="IPR001441">
    <property type="entry name" value="UPP_synth-like"/>
</dbReference>
<evidence type="ECO:0000256" key="1">
    <source>
        <dbReference type="ARBA" id="ARBA00001946"/>
    </source>
</evidence>
<dbReference type="EC" id="2.5.1.87" evidence="5"/>
<dbReference type="PANTHER" id="PTHR21528:SF0">
    <property type="entry name" value="DEHYDRODOLICHYL DIPHOSPHATE SYNTHASE COMPLEX SUBUNIT NUS1"/>
    <property type="match status" value="1"/>
</dbReference>
<keyword evidence="11 13" id="KW-0472">Membrane</keyword>
<evidence type="ECO:0000313" key="15">
    <source>
        <dbReference type="Proteomes" id="UP000192247"/>
    </source>
</evidence>
<evidence type="ECO:0000256" key="9">
    <source>
        <dbReference type="ARBA" id="ARBA00022842"/>
    </source>
</evidence>
<dbReference type="InterPro" id="IPR036424">
    <property type="entry name" value="UPP_synth-like_sf"/>
</dbReference>
<comment type="caution">
    <text evidence="14">The sequence shown here is derived from an EMBL/GenBank/DDBJ whole genome shotgun (WGS) entry which is preliminary data.</text>
</comment>
<evidence type="ECO:0000256" key="7">
    <source>
        <dbReference type="ARBA" id="ARBA00022692"/>
    </source>
</evidence>
<keyword evidence="10 13" id="KW-1133">Transmembrane helix</keyword>
<comment type="pathway">
    <text evidence="3">Protein modification; protein glycosylation.</text>
</comment>
<evidence type="ECO:0000256" key="6">
    <source>
        <dbReference type="ARBA" id="ARBA00022679"/>
    </source>
</evidence>
<keyword evidence="9" id="KW-0460">Magnesium</keyword>
<protein>
    <recommendedName>
        <fullName evidence="5">ditrans,polycis-polyprenyl diphosphate synthase [(2E,6E)-farnesyldiphosphate specific]</fullName>
        <ecNumber evidence="5">2.5.1.87</ecNumber>
    </recommendedName>
</protein>
<sequence>MEDFNEIVSDKSEGLVFSYFAMAVLRLLYFGLSFSQAVNFFIYKLAHVVTFFFSAGNTRSLKGLPKRPAHLAMVIADPPVRFTDLSKILAWCHEAGIYYVTLYDFDGLIKSAPNQLLEAAGPLARGKFKIELHFFSHERHNEMASRNNVSGVLHVHLAASEDGRGALVEAARTLHRTRATGVTISNLDRLLRGKFHHGLRTDWPEPDLLIRCGGVHSHLGFLPWALRLTEFADLYSHKYLLPSEFQDLLWKFAKIDRRFGR</sequence>
<dbReference type="Gene3D" id="3.40.1180.10">
    <property type="entry name" value="Decaprenyl diphosphate synthase-like"/>
    <property type="match status" value="1"/>
</dbReference>
<dbReference type="STRING" id="418985.A0A1V9XDN2"/>
<organism evidence="14 15">
    <name type="scientific">Tropilaelaps mercedesae</name>
    <dbReference type="NCBI Taxonomy" id="418985"/>
    <lineage>
        <taxon>Eukaryota</taxon>
        <taxon>Metazoa</taxon>
        <taxon>Ecdysozoa</taxon>
        <taxon>Arthropoda</taxon>
        <taxon>Chelicerata</taxon>
        <taxon>Arachnida</taxon>
        <taxon>Acari</taxon>
        <taxon>Parasitiformes</taxon>
        <taxon>Mesostigmata</taxon>
        <taxon>Gamasina</taxon>
        <taxon>Dermanyssoidea</taxon>
        <taxon>Laelapidae</taxon>
        <taxon>Tropilaelaps</taxon>
    </lineage>
</organism>
<evidence type="ECO:0000256" key="2">
    <source>
        <dbReference type="ARBA" id="ARBA00004586"/>
    </source>
</evidence>
<dbReference type="SUPFAM" id="SSF64005">
    <property type="entry name" value="Undecaprenyl diphosphate synthase"/>
    <property type="match status" value="1"/>
</dbReference>
<dbReference type="GO" id="GO:0045547">
    <property type="term" value="F:ditrans,polycis-polyprenyl diphosphate synthase [(2E,6E)-farnesyl diphosphate specific] activity"/>
    <property type="evidence" value="ECO:0007669"/>
    <property type="project" value="UniProtKB-EC"/>
</dbReference>
<keyword evidence="15" id="KW-1185">Reference proteome</keyword>
<feature type="transmembrane region" description="Helical" evidence="13">
    <location>
        <begin position="12"/>
        <end position="32"/>
    </location>
</feature>
<evidence type="ECO:0000256" key="13">
    <source>
        <dbReference type="SAM" id="Phobius"/>
    </source>
</evidence>
<keyword evidence="7 13" id="KW-0812">Transmembrane</keyword>
<dbReference type="GO" id="GO:0005789">
    <property type="term" value="C:endoplasmic reticulum membrane"/>
    <property type="evidence" value="ECO:0007669"/>
    <property type="project" value="UniProtKB-SubCell"/>
</dbReference>
<dbReference type="UniPathway" id="UPA00378"/>
<evidence type="ECO:0000256" key="5">
    <source>
        <dbReference type="ARBA" id="ARBA00012596"/>
    </source>
</evidence>
<keyword evidence="14" id="KW-0675">Receptor</keyword>
<evidence type="ECO:0000256" key="10">
    <source>
        <dbReference type="ARBA" id="ARBA00022989"/>
    </source>
</evidence>
<reference evidence="14 15" key="1">
    <citation type="journal article" date="2017" name="Gigascience">
        <title>Draft genome of the honey bee ectoparasitic mite, Tropilaelaps mercedesae, is shaped by the parasitic life history.</title>
        <authorList>
            <person name="Dong X."/>
            <person name="Armstrong S.D."/>
            <person name="Xia D."/>
            <person name="Makepeace B.L."/>
            <person name="Darby A.C."/>
            <person name="Kadowaki T."/>
        </authorList>
    </citation>
    <scope>NUCLEOTIDE SEQUENCE [LARGE SCALE GENOMIC DNA]</scope>
    <source>
        <strain evidence="14">Wuxi-XJTLU</strain>
    </source>
</reference>
<keyword evidence="8" id="KW-0256">Endoplasmic reticulum</keyword>
<dbReference type="OrthoDB" id="19639at2759"/>
<dbReference type="InterPro" id="IPR038887">
    <property type="entry name" value="Nus1/NgBR"/>
</dbReference>
<comment type="catalytic activity">
    <reaction evidence="12">
        <text>n isopentenyl diphosphate + (2E,6E)-farnesyl diphosphate = a di-trans,poly-cis-polyprenyl diphosphate + n diphosphate</text>
        <dbReference type="Rhea" id="RHEA:53008"/>
        <dbReference type="Rhea" id="RHEA-COMP:19494"/>
        <dbReference type="ChEBI" id="CHEBI:33019"/>
        <dbReference type="ChEBI" id="CHEBI:128769"/>
        <dbReference type="ChEBI" id="CHEBI:136960"/>
        <dbReference type="ChEBI" id="CHEBI:175763"/>
        <dbReference type="EC" id="2.5.1.87"/>
    </reaction>
</comment>
<evidence type="ECO:0000256" key="8">
    <source>
        <dbReference type="ARBA" id="ARBA00022824"/>
    </source>
</evidence>
<evidence type="ECO:0000256" key="11">
    <source>
        <dbReference type="ARBA" id="ARBA00023136"/>
    </source>
</evidence>
<keyword evidence="6" id="KW-0808">Transferase</keyword>
<proteinExistence type="inferred from homology"/>
<evidence type="ECO:0000256" key="12">
    <source>
        <dbReference type="ARBA" id="ARBA00047353"/>
    </source>
</evidence>
<name>A0A1V9XDN2_9ACAR</name>
<dbReference type="Pfam" id="PF01255">
    <property type="entry name" value="Prenyltransf"/>
    <property type="match status" value="1"/>
</dbReference>
<evidence type="ECO:0000256" key="3">
    <source>
        <dbReference type="ARBA" id="ARBA00004922"/>
    </source>
</evidence>
<comment type="subcellular location">
    <subcellularLocation>
        <location evidence="2">Endoplasmic reticulum membrane</location>
    </subcellularLocation>
</comment>